<dbReference type="OrthoDB" id="3255669at2"/>
<sequence>MAGETSATRIIPELQHLAVGDRIDDATGPFSFKVARLEEPRVLVFRATIHPVTGRPLDPADTDPDSRGYARAFLDFTWAFVLEPVGEGRARLLVRVRYRCQRSPWVWAMLHGYELVDAVFAPRMFAGLRARCEGQPIRA</sequence>
<name>A0A411YER2_9ACTN</name>
<accession>A0A411YER2</accession>
<dbReference type="EMBL" id="CP036402">
    <property type="protein sequence ID" value="QBI19681.1"/>
    <property type="molecule type" value="Genomic_DNA"/>
</dbReference>
<protein>
    <recommendedName>
        <fullName evidence="3">SRPBCC family protein</fullName>
    </recommendedName>
</protein>
<dbReference type="SUPFAM" id="SSF55961">
    <property type="entry name" value="Bet v1-like"/>
    <property type="match status" value="1"/>
</dbReference>
<gene>
    <name evidence="1" type="ORF">ER308_09050</name>
</gene>
<keyword evidence="2" id="KW-1185">Reference proteome</keyword>
<evidence type="ECO:0008006" key="3">
    <source>
        <dbReference type="Google" id="ProtNLM"/>
    </source>
</evidence>
<reference evidence="1 2" key="1">
    <citation type="submission" date="2019-01" db="EMBL/GenBank/DDBJ databases">
        <title>Egibacter rhizosphaerae EGI 80759T.</title>
        <authorList>
            <person name="Chen D.-D."/>
            <person name="Tian Y."/>
            <person name="Jiao J.-Y."/>
            <person name="Zhang X.-T."/>
            <person name="Zhang Y.-G."/>
            <person name="Zhang Y."/>
            <person name="Xiao M."/>
            <person name="Shu W.-S."/>
            <person name="Li W.-J."/>
        </authorList>
    </citation>
    <scope>NUCLEOTIDE SEQUENCE [LARGE SCALE GENOMIC DNA]</scope>
    <source>
        <strain evidence="1 2">EGI 80759</strain>
    </source>
</reference>
<evidence type="ECO:0000313" key="2">
    <source>
        <dbReference type="Proteomes" id="UP000291469"/>
    </source>
</evidence>
<evidence type="ECO:0000313" key="1">
    <source>
        <dbReference type="EMBL" id="QBI19681.1"/>
    </source>
</evidence>
<proteinExistence type="predicted"/>
<dbReference type="RefSeq" id="WP_131154678.1">
    <property type="nucleotide sequence ID" value="NZ_CP036402.1"/>
</dbReference>
<dbReference type="Proteomes" id="UP000291469">
    <property type="component" value="Chromosome"/>
</dbReference>
<dbReference type="AlphaFoldDB" id="A0A411YER2"/>
<dbReference type="KEGG" id="erz:ER308_09050"/>
<organism evidence="1 2">
    <name type="scientific">Egibacter rhizosphaerae</name>
    <dbReference type="NCBI Taxonomy" id="1670831"/>
    <lineage>
        <taxon>Bacteria</taxon>
        <taxon>Bacillati</taxon>
        <taxon>Actinomycetota</taxon>
        <taxon>Nitriliruptoria</taxon>
        <taxon>Egibacterales</taxon>
        <taxon>Egibacteraceae</taxon>
        <taxon>Egibacter</taxon>
    </lineage>
</organism>